<sequence length="103" mass="11745">MGHERMMYTRSAKSRLRTLPVEVRVHLETHLANLALLVEAMPPERLPELLPRTEEGFVTTMQETRVLFTVNTAGRTMLVHRIELLTEAQRGLATDYSLAETEA</sequence>
<dbReference type="RefSeq" id="WP_321548479.1">
    <property type="nucleotide sequence ID" value="NZ_JAXIVS010000009.1"/>
</dbReference>
<reference evidence="1 2" key="1">
    <citation type="submission" date="2023-12" db="EMBL/GenBank/DDBJ databases">
        <title>the genome sequence of Hyalangium sp. s54d21.</title>
        <authorList>
            <person name="Zhang X."/>
        </authorList>
    </citation>
    <scope>NUCLEOTIDE SEQUENCE [LARGE SCALE GENOMIC DNA]</scope>
    <source>
        <strain evidence="2">s54d21</strain>
    </source>
</reference>
<protein>
    <submittedName>
        <fullName evidence="1">Uncharacterized protein</fullName>
    </submittedName>
</protein>
<dbReference type="EMBL" id="JAXIVS010000009">
    <property type="protein sequence ID" value="MDY7229757.1"/>
    <property type="molecule type" value="Genomic_DNA"/>
</dbReference>
<name>A0ABU5H8F5_9BACT</name>
<gene>
    <name evidence="1" type="ORF">SYV04_25415</name>
</gene>
<dbReference type="Proteomes" id="UP001291309">
    <property type="component" value="Unassembled WGS sequence"/>
</dbReference>
<proteinExistence type="predicted"/>
<accession>A0ABU5H8F5</accession>
<evidence type="ECO:0000313" key="1">
    <source>
        <dbReference type="EMBL" id="MDY7229757.1"/>
    </source>
</evidence>
<evidence type="ECO:0000313" key="2">
    <source>
        <dbReference type="Proteomes" id="UP001291309"/>
    </source>
</evidence>
<comment type="caution">
    <text evidence="1">The sequence shown here is derived from an EMBL/GenBank/DDBJ whole genome shotgun (WGS) entry which is preliminary data.</text>
</comment>
<keyword evidence="2" id="KW-1185">Reference proteome</keyword>
<organism evidence="1 2">
    <name type="scientific">Hyalangium rubrum</name>
    <dbReference type="NCBI Taxonomy" id="3103134"/>
    <lineage>
        <taxon>Bacteria</taxon>
        <taxon>Pseudomonadati</taxon>
        <taxon>Myxococcota</taxon>
        <taxon>Myxococcia</taxon>
        <taxon>Myxococcales</taxon>
        <taxon>Cystobacterineae</taxon>
        <taxon>Archangiaceae</taxon>
        <taxon>Hyalangium</taxon>
    </lineage>
</organism>